<evidence type="ECO:0000256" key="2">
    <source>
        <dbReference type="ARBA" id="ARBA00004300"/>
    </source>
</evidence>
<evidence type="ECO:0000256" key="8">
    <source>
        <dbReference type="ARBA" id="ARBA00024433"/>
    </source>
</evidence>
<keyword evidence="7" id="KW-0206">Cytoskeleton</keyword>
<dbReference type="AlphaFoldDB" id="E0W2B2"/>
<dbReference type="InterPro" id="IPR032675">
    <property type="entry name" value="LRR_dom_sf"/>
</dbReference>
<keyword evidence="16" id="KW-1185">Reference proteome</keyword>
<dbReference type="GeneID" id="8232679"/>
<accession>E0W2B2</accession>
<evidence type="ECO:0000256" key="6">
    <source>
        <dbReference type="ARBA" id="ARBA00022794"/>
    </source>
</evidence>
<keyword evidence="3" id="KW-0963">Cytoplasm</keyword>
<dbReference type="GO" id="GO:0030030">
    <property type="term" value="P:cell projection organization"/>
    <property type="evidence" value="ECO:0007669"/>
    <property type="project" value="UniProtKB-KW"/>
</dbReference>
<dbReference type="PANTHER" id="PTHR45973">
    <property type="entry name" value="PROTEIN PHOSPHATASE 1 REGULATORY SUBUNIT SDS22-RELATED"/>
    <property type="match status" value="1"/>
</dbReference>
<gene>
    <name evidence="15" type="primary">8232679</name>
    <name evidence="14" type="ORF">Phum_PHUM588750</name>
</gene>
<dbReference type="FunCoup" id="E0W2B2">
    <property type="interactions" value="805"/>
</dbReference>
<dbReference type="OrthoDB" id="5954088at2759"/>
<dbReference type="SMART" id="SM00369">
    <property type="entry name" value="LRR_TYP"/>
    <property type="match status" value="3"/>
</dbReference>
<evidence type="ECO:0000256" key="10">
    <source>
        <dbReference type="ARBA" id="ARBA00068862"/>
    </source>
</evidence>
<evidence type="ECO:0000256" key="12">
    <source>
        <dbReference type="SAM" id="Coils"/>
    </source>
</evidence>
<reference evidence="14" key="2">
    <citation type="submission" date="2007-04" db="EMBL/GenBank/DDBJ databases">
        <title>The genome of the human body louse.</title>
        <authorList>
            <consortium name="The Human Body Louse Genome Consortium"/>
            <person name="Kirkness E."/>
            <person name="Walenz B."/>
            <person name="Hass B."/>
            <person name="Bruggner R."/>
            <person name="Strausberg R."/>
        </authorList>
    </citation>
    <scope>NUCLEOTIDE SEQUENCE</scope>
    <source>
        <strain evidence="14">USDA</strain>
    </source>
</reference>
<evidence type="ECO:0000256" key="11">
    <source>
        <dbReference type="ARBA" id="ARBA00076677"/>
    </source>
</evidence>
<proteinExistence type="predicted"/>
<dbReference type="EMBL" id="DS235875">
    <property type="protein sequence ID" value="EEB19768.1"/>
    <property type="molecule type" value="Genomic_DNA"/>
</dbReference>
<comment type="subcellular location">
    <subcellularLocation>
        <location evidence="2">Cytoplasm</location>
        <location evidence="2">Cytoskeleton</location>
        <location evidence="2">Microtubule organizing center</location>
        <location evidence="2">Centrosome</location>
    </subcellularLocation>
</comment>
<dbReference type="RefSeq" id="XP_002432506.1">
    <property type="nucleotide sequence ID" value="XM_002432461.1"/>
</dbReference>
<dbReference type="InterPro" id="IPR050576">
    <property type="entry name" value="Cilia_flagella_integrity"/>
</dbReference>
<dbReference type="HOGENOM" id="CLU_016381_0_0_1"/>
<evidence type="ECO:0000313" key="15">
    <source>
        <dbReference type="EnsemblMetazoa" id="PHUM588750-PA"/>
    </source>
</evidence>
<name>E0W2B2_PEDHC</name>
<feature type="compositionally biased region" description="Polar residues" evidence="13">
    <location>
        <begin position="678"/>
        <end position="695"/>
    </location>
</feature>
<dbReference type="PROSITE" id="PS51450">
    <property type="entry name" value="LRR"/>
    <property type="match status" value="6"/>
</dbReference>
<evidence type="ECO:0000313" key="14">
    <source>
        <dbReference type="EMBL" id="EEB19768.1"/>
    </source>
</evidence>
<comment type="function">
    <text evidence="9">Acts as a key negative regulator of ciliogenesis in collaboration with CCP110 by capping the mother centriole thereby preventing cilia formation. Required for recruitment of CCP110 to the centrosome.</text>
</comment>
<reference evidence="14" key="1">
    <citation type="submission" date="2007-04" db="EMBL/GenBank/DDBJ databases">
        <title>Annotation of Pediculus humanus corporis strain USDA.</title>
        <authorList>
            <person name="Kirkness E."/>
            <person name="Hannick L."/>
            <person name="Hass B."/>
            <person name="Bruggner R."/>
            <person name="Lawson D."/>
            <person name="Bidwell S."/>
            <person name="Joardar V."/>
            <person name="Caler E."/>
            <person name="Walenz B."/>
            <person name="Inman J."/>
            <person name="Schobel S."/>
            <person name="Galinsky K."/>
            <person name="Amedeo P."/>
            <person name="Strausberg R."/>
        </authorList>
    </citation>
    <scope>NUCLEOTIDE SEQUENCE</scope>
    <source>
        <strain evidence="14">USDA</strain>
    </source>
</reference>
<dbReference type="Pfam" id="PF14580">
    <property type="entry name" value="LRR_9"/>
    <property type="match status" value="1"/>
</dbReference>
<feature type="coiled-coil region" evidence="12">
    <location>
        <begin position="648"/>
        <end position="675"/>
    </location>
</feature>
<keyword evidence="5" id="KW-0677">Repeat</keyword>
<dbReference type="Gene3D" id="3.80.10.10">
    <property type="entry name" value="Ribonuclease Inhibitor"/>
    <property type="match status" value="2"/>
</dbReference>
<keyword evidence="4" id="KW-0433">Leucine-rich repeat</keyword>
<reference evidence="15" key="3">
    <citation type="submission" date="2020-05" db="UniProtKB">
        <authorList>
            <consortium name="EnsemblMetazoa"/>
        </authorList>
    </citation>
    <scope>IDENTIFICATION</scope>
    <source>
        <strain evidence="15">USDA</strain>
    </source>
</reference>
<keyword evidence="6" id="KW-0970">Cilium biogenesis/degradation</keyword>
<dbReference type="InParanoid" id="E0W2B2"/>
<dbReference type="SUPFAM" id="SSF52058">
    <property type="entry name" value="L domain-like"/>
    <property type="match status" value="1"/>
</dbReference>
<dbReference type="Proteomes" id="UP000009046">
    <property type="component" value="Unassembled WGS sequence"/>
</dbReference>
<sequence>MDSKENEAALNNNFDESIINYSHNSLKKIKWDSVKQKEAHTLILNDNEIQKIENLESFPNLKRLFIINNHLKNICGLSQLIYLEELDLSGNNIGAIENLKDLKNLRELNLSNNNIKLIEHLIDNTELEKIDLCSNNITFISDISHLKNLKKLFLHDNKITNLRHCEKNLPQSIESITLHNNLISDLNEISHLMQFNSLKELSIANNPCVNLNGESINFNYRPFIKNWCSNLLTLDNMPLDDIECLKAEWLYSQGKGRSFQVGDHKALVEYLVSVCPVKKGNDETDVKKLKLILSKAQHHQKQLKEQLSEENLSYQGAYKSSGKKKVGLSDKMVLSYQDSFVDGNNKKPPEIMSRSLDSGIIRNTISGKGSLGGIHQNPLQTSTTFIPIPDTLISPDCCHFISPVTVSSSKSSSITSKTFKSSSTKSPQSALLENKPVILDPVKYKKGENLEFIKKQEPGSNLCLSTPIHDKNDSYFSTSTRKKEQLIKELKPCEKTLEEKENNKSACNSYWAHHKKIEGKKSYKKNLTNDKNSCQTQEFYYALKGSEKNLEASDVWKAAVCIQRRWRGYRTRNLNSDVLTGCKDIQLNRMQEYILKAIDEMEATRIALEGSRKIQILQMQAINALWKKMTVFQMNENSENSVVSKLTLQELITTCSNLKKEVENLQVMVKKMQGASSTTFQSAPVGTQTELTTTDNSRERLSHPGGENQIFSSTDSSPQKKCEFLNSTSGELKGCVSPVESDVKEIFTNKSLKENIETHLFYR</sequence>
<protein>
    <recommendedName>
        <fullName evidence="10">Centrosomal protein of 97 kDa</fullName>
    </recommendedName>
    <alternativeName>
        <fullName evidence="8">Dynein axonemal assembly factor 1 homolog</fullName>
    </alternativeName>
    <alternativeName>
        <fullName evidence="11">Leucine-rich repeat and IQ domain-containing protein 2</fullName>
    </alternativeName>
</protein>
<dbReference type="GO" id="GO:0005813">
    <property type="term" value="C:centrosome"/>
    <property type="evidence" value="ECO:0007669"/>
    <property type="project" value="UniProtKB-SubCell"/>
</dbReference>
<evidence type="ECO:0000256" key="9">
    <source>
        <dbReference type="ARBA" id="ARBA00058656"/>
    </source>
</evidence>
<dbReference type="GO" id="GO:0005929">
    <property type="term" value="C:cilium"/>
    <property type="evidence" value="ECO:0007669"/>
    <property type="project" value="UniProtKB-SubCell"/>
</dbReference>
<dbReference type="PANTHER" id="PTHR45973:SF35">
    <property type="entry name" value="LEUCINE-RICH REPEAT-CONTAINING PROTEIN 43"/>
    <property type="match status" value="1"/>
</dbReference>
<evidence type="ECO:0000256" key="1">
    <source>
        <dbReference type="ARBA" id="ARBA00003843"/>
    </source>
</evidence>
<dbReference type="PROSITE" id="PS50096">
    <property type="entry name" value="IQ"/>
    <property type="match status" value="1"/>
</dbReference>
<dbReference type="VEuPathDB" id="VectorBase:PHUM588750"/>
<dbReference type="InterPro" id="IPR003591">
    <property type="entry name" value="Leu-rich_rpt_typical-subtyp"/>
</dbReference>
<organism>
    <name type="scientific">Pediculus humanus subsp. corporis</name>
    <name type="common">Body louse</name>
    <dbReference type="NCBI Taxonomy" id="121224"/>
    <lineage>
        <taxon>Eukaryota</taxon>
        <taxon>Metazoa</taxon>
        <taxon>Ecdysozoa</taxon>
        <taxon>Arthropoda</taxon>
        <taxon>Hexapoda</taxon>
        <taxon>Insecta</taxon>
        <taxon>Pterygota</taxon>
        <taxon>Neoptera</taxon>
        <taxon>Paraneoptera</taxon>
        <taxon>Psocodea</taxon>
        <taxon>Troctomorpha</taxon>
        <taxon>Phthiraptera</taxon>
        <taxon>Anoplura</taxon>
        <taxon>Pediculidae</taxon>
        <taxon>Pediculus</taxon>
    </lineage>
</organism>
<comment type="function">
    <text evidence="1">Cilium-specific protein required for cilia structures.</text>
</comment>
<evidence type="ECO:0000256" key="13">
    <source>
        <dbReference type="SAM" id="MobiDB-lite"/>
    </source>
</evidence>
<dbReference type="EMBL" id="AAZO01007175">
    <property type="status" value="NOT_ANNOTATED_CDS"/>
    <property type="molecule type" value="Genomic_DNA"/>
</dbReference>
<dbReference type="STRING" id="121224.E0W2B2"/>
<dbReference type="eggNOG" id="KOG0531">
    <property type="taxonomic scope" value="Eukaryota"/>
</dbReference>
<evidence type="ECO:0000256" key="3">
    <source>
        <dbReference type="ARBA" id="ARBA00022490"/>
    </source>
</evidence>
<dbReference type="EnsemblMetazoa" id="PHUM588750-RA">
    <property type="protein sequence ID" value="PHUM588750-PA"/>
    <property type="gene ID" value="PHUM588750"/>
</dbReference>
<evidence type="ECO:0000313" key="16">
    <source>
        <dbReference type="Proteomes" id="UP000009046"/>
    </source>
</evidence>
<dbReference type="SMART" id="SM00365">
    <property type="entry name" value="LRR_SD22"/>
    <property type="match status" value="6"/>
</dbReference>
<dbReference type="InterPro" id="IPR001611">
    <property type="entry name" value="Leu-rich_rpt"/>
</dbReference>
<dbReference type="CTD" id="8232679"/>
<dbReference type="Pfam" id="PF00612">
    <property type="entry name" value="IQ"/>
    <property type="match status" value="1"/>
</dbReference>
<dbReference type="InterPro" id="IPR000048">
    <property type="entry name" value="IQ_motif_EF-hand-BS"/>
</dbReference>
<dbReference type="KEGG" id="phu:Phum_PHUM588750"/>
<dbReference type="OMA" id="ESMANSY"/>
<evidence type="ECO:0000256" key="4">
    <source>
        <dbReference type="ARBA" id="ARBA00022614"/>
    </source>
</evidence>
<evidence type="ECO:0000256" key="5">
    <source>
        <dbReference type="ARBA" id="ARBA00022737"/>
    </source>
</evidence>
<evidence type="ECO:0000256" key="7">
    <source>
        <dbReference type="ARBA" id="ARBA00023212"/>
    </source>
</evidence>
<feature type="region of interest" description="Disordered" evidence="13">
    <location>
        <begin position="678"/>
        <end position="718"/>
    </location>
</feature>
<keyword evidence="12" id="KW-0175">Coiled coil</keyword>
<dbReference type="FunFam" id="3.80.10.10:FF:000165">
    <property type="entry name" value="Centrosomal protein of 97 kDa"/>
    <property type="match status" value="1"/>
</dbReference>